<comment type="caution">
    <text evidence="1">The sequence shown here is derived from an EMBL/GenBank/DDBJ whole genome shotgun (WGS) entry which is preliminary data.</text>
</comment>
<reference evidence="1 2" key="1">
    <citation type="submission" date="2018-11" db="EMBL/GenBank/DDBJ databases">
        <title>Species Designations Belie Phenotypic and Genotypic Heterogeneity in Oral Streptococci.</title>
        <authorList>
            <person name="Velsko I."/>
        </authorList>
    </citation>
    <scope>NUCLEOTIDE SEQUENCE [LARGE SCALE GENOMIC DNA]</scope>
    <source>
        <strain evidence="1 2">BCC10</strain>
    </source>
</reference>
<sequence length="423" mass="50562">MDMEFRNCKLELDLKCHAPIIHFQPEEEGATLRASEVKPKFDRYLMKKVPSLKNCFKNQYLPYKMKFIDNSPNVIYKYSKNEGKYDKQTNNNEGNFQLYFARDEKRRVETNPTMTITCFDPLLQKLIVEHIKNFFIVTNFGAAQGKGYGSFTVIDEEQSKIERILREEFGLKTLYKMDFRKAAKNLKFSKKIKVIFENIEKFYKITKSGYNYQGEYARSALFYYMHDKMIGNEKAALKDKVIEKPFGTIPYHLNQQTHNEKYVRALLGLSSYLSFTDIRKNTKKEEKDISVNINIMHEANKIEANIERFSSPITFKVINDIVYIIPKQRWCKYILNKKFKFKYKVSKNVPRSWMSAIKDNKMRKIEYERFIRKLDEKLKREEIYLQTPEEFDLLKFLDFAVQYYNKMEPKGYAHTIQISYDIR</sequence>
<dbReference type="AlphaFoldDB" id="A0A3R9L321"/>
<dbReference type="EMBL" id="RJPK01000001">
    <property type="protein sequence ID" value="RSJ71606.1"/>
    <property type="molecule type" value="Genomic_DNA"/>
</dbReference>
<protein>
    <submittedName>
        <fullName evidence="1">Uncharacterized protein</fullName>
    </submittedName>
</protein>
<evidence type="ECO:0000313" key="1">
    <source>
        <dbReference type="EMBL" id="RSJ71606.1"/>
    </source>
</evidence>
<name>A0A3R9L321_STROR</name>
<dbReference type="RefSeq" id="WP_125847376.1">
    <property type="nucleotide sequence ID" value="NZ_RJPK01000001.1"/>
</dbReference>
<dbReference type="Proteomes" id="UP000281558">
    <property type="component" value="Unassembled WGS sequence"/>
</dbReference>
<proteinExistence type="predicted"/>
<gene>
    <name evidence="1" type="ORF">D8801_01645</name>
</gene>
<evidence type="ECO:0000313" key="2">
    <source>
        <dbReference type="Proteomes" id="UP000281558"/>
    </source>
</evidence>
<accession>A0A3R9L321</accession>
<organism evidence="1 2">
    <name type="scientific">Streptococcus oralis</name>
    <dbReference type="NCBI Taxonomy" id="1303"/>
    <lineage>
        <taxon>Bacteria</taxon>
        <taxon>Bacillati</taxon>
        <taxon>Bacillota</taxon>
        <taxon>Bacilli</taxon>
        <taxon>Lactobacillales</taxon>
        <taxon>Streptococcaceae</taxon>
        <taxon>Streptococcus</taxon>
    </lineage>
</organism>